<dbReference type="AlphaFoldDB" id="A0A1Y2N1X6"/>
<evidence type="ECO:0000256" key="1">
    <source>
        <dbReference type="SAM" id="MobiDB-lite"/>
    </source>
</evidence>
<accession>A0A1Y2N1X6</accession>
<gene>
    <name evidence="3" type="ORF">BG845_01933</name>
</gene>
<keyword evidence="4" id="KW-1185">Reference proteome</keyword>
<keyword evidence="2" id="KW-0812">Transmembrane</keyword>
<evidence type="ECO:0000313" key="4">
    <source>
        <dbReference type="Proteomes" id="UP000194360"/>
    </source>
</evidence>
<feature type="region of interest" description="Disordered" evidence="1">
    <location>
        <begin position="38"/>
        <end position="154"/>
    </location>
</feature>
<feature type="compositionally biased region" description="Basic and acidic residues" evidence="1">
    <location>
        <begin position="55"/>
        <end position="90"/>
    </location>
</feature>
<feature type="transmembrane region" description="Helical" evidence="2">
    <location>
        <begin position="199"/>
        <end position="217"/>
    </location>
</feature>
<dbReference type="EMBL" id="MIGB01000008">
    <property type="protein sequence ID" value="OSY41442.1"/>
    <property type="molecule type" value="Genomic_DNA"/>
</dbReference>
<evidence type="ECO:0000313" key="3">
    <source>
        <dbReference type="EMBL" id="OSY41442.1"/>
    </source>
</evidence>
<proteinExistence type="predicted"/>
<reference evidence="3 4" key="1">
    <citation type="submission" date="2016-09" db="EMBL/GenBank/DDBJ databases">
        <title>Pseudonocardia autotrophica DSM535, a candidate organism with high potential of specific P450 cytochromes.</title>
        <authorList>
            <person name="Grumaz C."/>
            <person name="Vainshtein Y."/>
            <person name="Kirstahler P."/>
            <person name="Sohn K."/>
        </authorList>
    </citation>
    <scope>NUCLEOTIDE SEQUENCE [LARGE SCALE GENOMIC DNA]</scope>
    <source>
        <strain evidence="3 4">DSM 535</strain>
    </source>
</reference>
<organism evidence="3 4">
    <name type="scientific">Pseudonocardia autotrophica</name>
    <name type="common">Amycolata autotrophica</name>
    <name type="synonym">Nocardia autotrophica</name>
    <dbReference type="NCBI Taxonomy" id="2074"/>
    <lineage>
        <taxon>Bacteria</taxon>
        <taxon>Bacillati</taxon>
        <taxon>Actinomycetota</taxon>
        <taxon>Actinomycetes</taxon>
        <taxon>Pseudonocardiales</taxon>
        <taxon>Pseudonocardiaceae</taxon>
        <taxon>Pseudonocardia</taxon>
    </lineage>
</organism>
<feature type="transmembrane region" description="Helical" evidence="2">
    <location>
        <begin position="174"/>
        <end position="193"/>
    </location>
</feature>
<keyword evidence="2" id="KW-1133">Transmembrane helix</keyword>
<protein>
    <submittedName>
        <fullName evidence="3">Uncharacterized protein</fullName>
    </submittedName>
</protein>
<dbReference type="STRING" id="2074.BG845_01933"/>
<name>A0A1Y2N1X6_PSEAH</name>
<dbReference type="Proteomes" id="UP000194360">
    <property type="component" value="Unassembled WGS sequence"/>
</dbReference>
<evidence type="ECO:0000256" key="2">
    <source>
        <dbReference type="SAM" id="Phobius"/>
    </source>
</evidence>
<sequence length="276" mass="28731">MRERYVRAPDGMKWVVGRKFLLGPPRYRGFRFGMGGGDRYFEPPTRSTAEGADAQEARSERPRVVRDRPAPDHTVDREPPVRYRDVDSHWHRPRGRSVPIILPTGRSGGGWSGGGSSGGGSRGSSGGGNRGGIGGGNRGGSGGGNRGGGGGGGAGGAGAVLAGAGGAGAMLIKVLWWVLIVAAIGAAVFLAVFVVIPGILLGLQFLLIGLLIGWRAMTGRPWVVEARENRAAPLIQAWEVTGWKESGRVRDEVAEALRRGEEPRPAGAVAVDVSGS</sequence>
<feature type="compositionally biased region" description="Gly residues" evidence="1">
    <location>
        <begin position="106"/>
        <end position="154"/>
    </location>
</feature>
<comment type="caution">
    <text evidence="3">The sequence shown here is derived from an EMBL/GenBank/DDBJ whole genome shotgun (WGS) entry which is preliminary data.</text>
</comment>
<keyword evidence="2" id="KW-0472">Membrane</keyword>